<feature type="domain" description="Transglycosylase SLT" evidence="1">
    <location>
        <begin position="90"/>
        <end position="197"/>
    </location>
</feature>
<evidence type="ECO:0000313" key="2">
    <source>
        <dbReference type="EMBL" id="EKE27341.1"/>
    </source>
</evidence>
<gene>
    <name evidence="2" type="ORF">ACD_3C00223G0018</name>
</gene>
<dbReference type="Gene3D" id="1.10.530.10">
    <property type="match status" value="1"/>
</dbReference>
<comment type="caution">
    <text evidence="2">The sequence shown here is derived from an EMBL/GenBank/DDBJ whole genome shotgun (WGS) entry which is preliminary data.</text>
</comment>
<proteinExistence type="predicted"/>
<dbReference type="SUPFAM" id="SSF53955">
    <property type="entry name" value="Lysozyme-like"/>
    <property type="match status" value="1"/>
</dbReference>
<dbReference type="CDD" id="cd16894">
    <property type="entry name" value="MltD-like"/>
    <property type="match status" value="1"/>
</dbReference>
<dbReference type="AlphaFoldDB" id="K2F837"/>
<sequence>MRYYISLGLSLIVLALSYFFWQSSTEKINSLDISKIVDFKDINFAGEKTPMDNQHYFNREKLIRELSISRFNVYQFVLYHKRDSIYFPLIEKKLKEAWIPEDFKYLAVAESGLKNDALSDSNAWGIWQFIPETGTRFWLTINEKIDERYNFEKETDAAIRYFKKLYEYFNDWTLVAAAFNRWENWLRRALEDQKVKSYYDLYLNEETSRYVFRILAIKYLMENRYKIFDSWELWEKFEAPKTKEIEVWKIDNLKTWSNEKWYIYANIKQLNVWIIWDSLPEWKWDLKVFDY</sequence>
<dbReference type="EMBL" id="AMFJ01000497">
    <property type="protein sequence ID" value="EKE27341.1"/>
    <property type="molecule type" value="Genomic_DNA"/>
</dbReference>
<evidence type="ECO:0000259" key="1">
    <source>
        <dbReference type="Pfam" id="PF01464"/>
    </source>
</evidence>
<dbReference type="Pfam" id="PF01464">
    <property type="entry name" value="SLT"/>
    <property type="match status" value="1"/>
</dbReference>
<dbReference type="InterPro" id="IPR023346">
    <property type="entry name" value="Lysozyme-like_dom_sf"/>
</dbReference>
<reference evidence="2" key="1">
    <citation type="journal article" date="2012" name="Science">
        <title>Fermentation, hydrogen, and sulfur metabolism in multiple uncultivated bacterial phyla.</title>
        <authorList>
            <person name="Wrighton K.C."/>
            <person name="Thomas B.C."/>
            <person name="Sharon I."/>
            <person name="Miller C.S."/>
            <person name="Castelle C.J."/>
            <person name="VerBerkmoes N.C."/>
            <person name="Wilkins M.J."/>
            <person name="Hettich R.L."/>
            <person name="Lipton M.S."/>
            <person name="Williams K.H."/>
            <person name="Long P.E."/>
            <person name="Banfield J.F."/>
        </authorList>
    </citation>
    <scope>NUCLEOTIDE SEQUENCE [LARGE SCALE GENOMIC DNA]</scope>
</reference>
<organism evidence="2">
    <name type="scientific">uncultured bacterium</name>
    <name type="common">gcode 4</name>
    <dbReference type="NCBI Taxonomy" id="1234023"/>
    <lineage>
        <taxon>Bacteria</taxon>
        <taxon>environmental samples</taxon>
    </lineage>
</organism>
<accession>K2F837</accession>
<name>K2F837_9BACT</name>
<protein>
    <submittedName>
        <fullName evidence="2">Lytic transglycosylase catalytic</fullName>
    </submittedName>
</protein>
<dbReference type="InterPro" id="IPR008258">
    <property type="entry name" value="Transglycosylase_SLT_dom_1"/>
</dbReference>